<protein>
    <submittedName>
        <fullName evidence="2">Uncharacterized protein</fullName>
    </submittedName>
</protein>
<dbReference type="InterPro" id="IPR042534">
    <property type="entry name" value="SAP18_sf"/>
</dbReference>
<dbReference type="STRING" id="503106.A0A218YY72"/>
<dbReference type="Gene3D" id="3.10.20.550">
    <property type="entry name" value="ASAP complex, SAP18 subunit"/>
    <property type="match status" value="1"/>
</dbReference>
<dbReference type="Proteomes" id="UP000242519">
    <property type="component" value="Unassembled WGS sequence"/>
</dbReference>
<dbReference type="PANTHER" id="PTHR13082">
    <property type="entry name" value="SAP18"/>
    <property type="match status" value="1"/>
</dbReference>
<dbReference type="InterPro" id="IPR010516">
    <property type="entry name" value="SAP18"/>
</dbReference>
<dbReference type="Pfam" id="PF06487">
    <property type="entry name" value="SAP18"/>
    <property type="match status" value="1"/>
</dbReference>
<comment type="similarity">
    <text evidence="1">Belongs to the SAP18 family.</text>
</comment>
<organism evidence="2 3">
    <name type="scientific">Diplocarpon coronariae</name>
    <dbReference type="NCBI Taxonomy" id="2795749"/>
    <lineage>
        <taxon>Eukaryota</taxon>
        <taxon>Fungi</taxon>
        <taxon>Dikarya</taxon>
        <taxon>Ascomycota</taxon>
        <taxon>Pezizomycotina</taxon>
        <taxon>Leotiomycetes</taxon>
        <taxon>Helotiales</taxon>
        <taxon>Drepanopezizaceae</taxon>
        <taxon>Diplocarpon</taxon>
    </lineage>
</organism>
<dbReference type="AlphaFoldDB" id="A0A218YY72"/>
<proteinExistence type="inferred from homology"/>
<dbReference type="OrthoDB" id="440566at2759"/>
<dbReference type="EMBL" id="MZNU01000308">
    <property type="protein sequence ID" value="OWP00779.1"/>
    <property type="molecule type" value="Genomic_DNA"/>
</dbReference>
<evidence type="ECO:0000313" key="3">
    <source>
        <dbReference type="Proteomes" id="UP000242519"/>
    </source>
</evidence>
<name>A0A218YY72_9HELO</name>
<dbReference type="GO" id="GO:0005634">
    <property type="term" value="C:nucleus"/>
    <property type="evidence" value="ECO:0007669"/>
    <property type="project" value="TreeGrafter"/>
</dbReference>
<dbReference type="PANTHER" id="PTHR13082:SF0">
    <property type="entry name" value="HISTONE DEACETYLASE COMPLEX SUBUNIT SAP18"/>
    <property type="match status" value="1"/>
</dbReference>
<keyword evidence="3" id="KW-1185">Reference proteome</keyword>
<comment type="caution">
    <text evidence="2">The sequence shown here is derived from an EMBL/GenBank/DDBJ whole genome shotgun (WGS) entry which is preliminary data.</text>
</comment>
<accession>A0A218YY72</accession>
<evidence type="ECO:0000256" key="1">
    <source>
        <dbReference type="ARBA" id="ARBA00009143"/>
    </source>
</evidence>
<dbReference type="InParanoid" id="A0A218YY72"/>
<sequence length="274" mass="29668">MESSPSKINRQTNTPFLLKLFYRNGGFHSPSEFSLNSELPPHVQIYTWPSCTLRELSHLLTSALPSLLPEPAIGTRLSYRLLYPDTRGSGPGSAPGPGRYMSKDLGSVIIGEGGPGILPDEEEAAIVKGGQMAGALGGEPDKTLQDARFVIGDYVLLRLGLREATLAVEEVTLVPEVQVWDLGRMGSAVDIEEEVAPEGVVGILTKGLFLLGNGEEESKYLRARSEAEGEVGVTVGVTVGDMEEVEGGDIRDEQRNAKNNWNLRLEDVGVYFWA</sequence>
<evidence type="ECO:0000313" key="2">
    <source>
        <dbReference type="EMBL" id="OWP00779.1"/>
    </source>
</evidence>
<gene>
    <name evidence="2" type="ORF">B2J93_8470</name>
</gene>
<reference evidence="2 3" key="1">
    <citation type="submission" date="2017-04" db="EMBL/GenBank/DDBJ databases">
        <title>Draft genome sequence of Marssonina coronaria NL1: causal agent of apple blotch.</title>
        <authorList>
            <person name="Cheng Q."/>
        </authorList>
    </citation>
    <scope>NUCLEOTIDE SEQUENCE [LARGE SCALE GENOMIC DNA]</scope>
    <source>
        <strain evidence="2 3">NL1</strain>
    </source>
</reference>